<accession>A0AAW5YVM9</accession>
<evidence type="ECO:0008006" key="4">
    <source>
        <dbReference type="Google" id="ProtNLM"/>
    </source>
</evidence>
<feature type="transmembrane region" description="Helical" evidence="1">
    <location>
        <begin position="58"/>
        <end position="77"/>
    </location>
</feature>
<feature type="transmembrane region" description="Helical" evidence="1">
    <location>
        <begin position="21"/>
        <end position="46"/>
    </location>
</feature>
<dbReference type="AlphaFoldDB" id="A0AAW5YVM9"/>
<gene>
    <name evidence="2" type="ORF">PF586_06830</name>
</gene>
<evidence type="ECO:0000313" key="3">
    <source>
        <dbReference type="Proteomes" id="UP001210502"/>
    </source>
</evidence>
<dbReference type="RefSeq" id="WP_271024675.1">
    <property type="nucleotide sequence ID" value="NZ_JAQIEY010000019.1"/>
</dbReference>
<proteinExistence type="predicted"/>
<keyword evidence="1" id="KW-0472">Membrane</keyword>
<keyword evidence="1" id="KW-0812">Transmembrane</keyword>
<organism evidence="2 3">
    <name type="scientific">Lactobacillus delbrueckii</name>
    <dbReference type="NCBI Taxonomy" id="1584"/>
    <lineage>
        <taxon>Bacteria</taxon>
        <taxon>Bacillati</taxon>
        <taxon>Bacillota</taxon>
        <taxon>Bacilli</taxon>
        <taxon>Lactobacillales</taxon>
        <taxon>Lactobacillaceae</taxon>
        <taxon>Lactobacillus</taxon>
    </lineage>
</organism>
<keyword evidence="1" id="KW-1133">Transmembrane helix</keyword>
<name>A0AAW5YVM9_9LACO</name>
<dbReference type="EMBL" id="JAQIEY010000019">
    <property type="protein sequence ID" value="MDA3768171.1"/>
    <property type="molecule type" value="Genomic_DNA"/>
</dbReference>
<evidence type="ECO:0000256" key="1">
    <source>
        <dbReference type="SAM" id="Phobius"/>
    </source>
</evidence>
<comment type="caution">
    <text evidence="2">The sequence shown here is derived from an EMBL/GenBank/DDBJ whole genome shotgun (WGS) entry which is preliminary data.</text>
</comment>
<protein>
    <recommendedName>
        <fullName evidence="4">PrgI family protein</fullName>
    </recommendedName>
</protein>
<dbReference type="Proteomes" id="UP001210502">
    <property type="component" value="Unassembled WGS sequence"/>
</dbReference>
<sequence>MSDNRLEAIRRAMIIPKDTKAVMTLYGVSVLDIGALFLGFFAGTVVAKLFNMQPVFKLAYNFGGVILALLLIIRVQPRLPAWRVIMKLAMQDTGHYYPISVRENEGKEKHKNANR</sequence>
<reference evidence="2" key="1">
    <citation type="submission" date="2023-01" db="EMBL/GenBank/DDBJ databases">
        <title>Sequencing of the bacterial strains from artisanal fermented milk Matsoni.</title>
        <authorList>
            <person name="Rozman V."/>
            <person name="Accetto T."/>
            <person name="Bogovic Matijasic B."/>
        </authorList>
    </citation>
    <scope>NUCLEOTIDE SEQUENCE</scope>
    <source>
        <strain evidence="2">Lbl333</strain>
    </source>
</reference>
<evidence type="ECO:0000313" key="2">
    <source>
        <dbReference type="EMBL" id="MDA3768171.1"/>
    </source>
</evidence>